<dbReference type="Gene3D" id="3.40.50.150">
    <property type="entry name" value="Vaccinia Virus protein VP39"/>
    <property type="match status" value="1"/>
</dbReference>
<organism evidence="7 8">
    <name type="scientific">Candidatus Uhrbacteria bacterium RIFCSPLOWO2_02_FULL_48_18</name>
    <dbReference type="NCBI Taxonomy" id="1802408"/>
    <lineage>
        <taxon>Bacteria</taxon>
        <taxon>Candidatus Uhriibacteriota</taxon>
    </lineage>
</organism>
<reference evidence="7 8" key="1">
    <citation type="journal article" date="2016" name="Nat. Commun.">
        <title>Thousands of microbial genomes shed light on interconnected biogeochemical processes in an aquifer system.</title>
        <authorList>
            <person name="Anantharaman K."/>
            <person name="Brown C.T."/>
            <person name="Hug L.A."/>
            <person name="Sharon I."/>
            <person name="Castelle C.J."/>
            <person name="Probst A.J."/>
            <person name="Thomas B.C."/>
            <person name="Singh A."/>
            <person name="Wilkins M.J."/>
            <person name="Karaoz U."/>
            <person name="Brodie E.L."/>
            <person name="Williams K.H."/>
            <person name="Hubbard S.S."/>
            <person name="Banfield J.F."/>
        </authorList>
    </citation>
    <scope>NUCLEOTIDE SEQUENCE [LARGE SCALE GENOMIC DNA]</scope>
</reference>
<protein>
    <submittedName>
        <fullName evidence="7">Cyclopropane-fatty-acyl-phospholipid synthase</fullName>
    </submittedName>
</protein>
<dbReference type="AlphaFoldDB" id="A0A1F7VDJ8"/>
<dbReference type="CDD" id="cd02440">
    <property type="entry name" value="AdoMet_MTases"/>
    <property type="match status" value="1"/>
</dbReference>
<dbReference type="PIRSF" id="PIRSF003085">
    <property type="entry name" value="CMAS"/>
    <property type="match status" value="1"/>
</dbReference>
<proteinExistence type="inferred from homology"/>
<comment type="similarity">
    <text evidence="1">Belongs to the CFA/CMAS family.</text>
</comment>
<dbReference type="EMBL" id="MGEQ01000002">
    <property type="protein sequence ID" value="OGL88044.1"/>
    <property type="molecule type" value="Genomic_DNA"/>
</dbReference>
<accession>A0A1F7VDJ8</accession>
<dbReference type="InterPro" id="IPR029063">
    <property type="entry name" value="SAM-dependent_MTases_sf"/>
</dbReference>
<gene>
    <name evidence="7" type="ORF">A3I41_02965</name>
</gene>
<dbReference type="PANTHER" id="PTHR43667:SF1">
    <property type="entry name" value="CYCLOPROPANE-FATTY-ACYL-PHOSPHOLIPID SYNTHASE"/>
    <property type="match status" value="1"/>
</dbReference>
<evidence type="ECO:0000256" key="2">
    <source>
        <dbReference type="ARBA" id="ARBA00022603"/>
    </source>
</evidence>
<keyword evidence="4" id="KW-0949">S-adenosyl-L-methionine</keyword>
<keyword evidence="5" id="KW-0443">Lipid metabolism</keyword>
<keyword evidence="2" id="KW-0489">Methyltransferase</keyword>
<evidence type="ECO:0000256" key="5">
    <source>
        <dbReference type="ARBA" id="ARBA00023098"/>
    </source>
</evidence>
<evidence type="ECO:0000313" key="7">
    <source>
        <dbReference type="EMBL" id="OGL88044.1"/>
    </source>
</evidence>
<evidence type="ECO:0000256" key="4">
    <source>
        <dbReference type="ARBA" id="ARBA00022691"/>
    </source>
</evidence>
<sequence>MPSQTQSQIQTLLDGSGITLNGTNPWDIQVKNEAFYNRVLTQGSLGFGESYMDGWWECDAIDELITRLFSIDVTRRLKTNWKEIGLLLASSLMNRQAGKRAYKIGEEHYDVGNELYKAMLDKRMVYTCGYWKDATDLDSAQEAKLDLVCKKIGLKAGDRVLDIGCGWGSFAKFAAEKYGASVVGITVSREQLALGKKACESLDVELRYQDYRDVNEKFDHIVSLGMFEHVGYKNYRSYMEVAERCLKDDGLFLLHTIGTTQSVMSTDPWIEKYIFPNSMLPSLAQITKSVEKLFVVEDIHNFSVDYDTTLMHWFQNFEKAWPTLNEQYDERFYRMWKFYLLTCAGSFRSRRNQLWQIVLSKRGVAGGYQSIR</sequence>
<dbReference type="Proteomes" id="UP000176593">
    <property type="component" value="Unassembled WGS sequence"/>
</dbReference>
<feature type="active site" evidence="6">
    <location>
        <position position="343"/>
    </location>
</feature>
<dbReference type="GO" id="GO:0008168">
    <property type="term" value="F:methyltransferase activity"/>
    <property type="evidence" value="ECO:0007669"/>
    <property type="project" value="UniProtKB-KW"/>
</dbReference>
<dbReference type="InterPro" id="IPR003333">
    <property type="entry name" value="CMAS"/>
</dbReference>
<dbReference type="PANTHER" id="PTHR43667">
    <property type="entry name" value="CYCLOPROPANE-FATTY-ACYL-PHOSPHOLIPID SYNTHASE"/>
    <property type="match status" value="1"/>
</dbReference>
<dbReference type="GO" id="GO:0032259">
    <property type="term" value="P:methylation"/>
    <property type="evidence" value="ECO:0007669"/>
    <property type="project" value="UniProtKB-KW"/>
</dbReference>
<evidence type="ECO:0000256" key="3">
    <source>
        <dbReference type="ARBA" id="ARBA00022679"/>
    </source>
</evidence>
<evidence type="ECO:0000256" key="6">
    <source>
        <dbReference type="PIRSR" id="PIRSR003085-1"/>
    </source>
</evidence>
<dbReference type="GO" id="GO:0008610">
    <property type="term" value="P:lipid biosynthetic process"/>
    <property type="evidence" value="ECO:0007669"/>
    <property type="project" value="InterPro"/>
</dbReference>
<dbReference type="Pfam" id="PF02353">
    <property type="entry name" value="CMAS"/>
    <property type="match status" value="1"/>
</dbReference>
<dbReference type="InterPro" id="IPR050723">
    <property type="entry name" value="CFA/CMAS"/>
</dbReference>
<comment type="caution">
    <text evidence="7">The sequence shown here is derived from an EMBL/GenBank/DDBJ whole genome shotgun (WGS) entry which is preliminary data.</text>
</comment>
<keyword evidence="3" id="KW-0808">Transferase</keyword>
<name>A0A1F7VDJ8_9BACT</name>
<evidence type="ECO:0000313" key="8">
    <source>
        <dbReference type="Proteomes" id="UP000176593"/>
    </source>
</evidence>
<evidence type="ECO:0000256" key="1">
    <source>
        <dbReference type="ARBA" id="ARBA00010815"/>
    </source>
</evidence>
<dbReference type="NCBIfam" id="NF008686">
    <property type="entry name" value="PRK11705.1"/>
    <property type="match status" value="1"/>
</dbReference>
<dbReference type="SUPFAM" id="SSF53335">
    <property type="entry name" value="S-adenosyl-L-methionine-dependent methyltransferases"/>
    <property type="match status" value="1"/>
</dbReference>